<proteinExistence type="predicted"/>
<dbReference type="SUPFAM" id="SSF50939">
    <property type="entry name" value="Sialidases"/>
    <property type="match status" value="1"/>
</dbReference>
<reference evidence="1" key="1">
    <citation type="submission" date="2018-04" db="EMBL/GenBank/DDBJ databases">
        <title>Genomes of Endosymbiotic and Endophytic Bradyrhizobium Publication status.</title>
        <authorList>
            <person name="Guha S."/>
            <person name="Jorrin B."/>
            <person name="Sarkar M."/>
            <person name="Poole P.S."/>
            <person name="DasGupta M."/>
        </authorList>
    </citation>
    <scope>NUCLEOTIDE SEQUENCE</scope>
    <source>
        <strain evidence="1">WBOS16</strain>
    </source>
</reference>
<protein>
    <recommendedName>
        <fullName evidence="3">Exo-alpha-sialidase</fullName>
    </recommendedName>
</protein>
<dbReference type="GO" id="GO:0010411">
    <property type="term" value="P:xyloglucan metabolic process"/>
    <property type="evidence" value="ECO:0007669"/>
    <property type="project" value="TreeGrafter"/>
</dbReference>
<evidence type="ECO:0000313" key="1">
    <source>
        <dbReference type="EMBL" id="UUO69395.1"/>
    </source>
</evidence>
<dbReference type="InterPro" id="IPR036278">
    <property type="entry name" value="Sialidase_sf"/>
</dbReference>
<evidence type="ECO:0008006" key="3">
    <source>
        <dbReference type="Google" id="ProtNLM"/>
    </source>
</evidence>
<accession>A0AAE9NHY2</accession>
<dbReference type="GO" id="GO:0000272">
    <property type="term" value="P:polysaccharide catabolic process"/>
    <property type="evidence" value="ECO:0007669"/>
    <property type="project" value="UniProtKB-KW"/>
</dbReference>
<dbReference type="Gene3D" id="2.130.10.10">
    <property type="entry name" value="YVTN repeat-like/Quinoprotein amine dehydrogenase"/>
    <property type="match status" value="2"/>
</dbReference>
<dbReference type="EMBL" id="CP028989">
    <property type="protein sequence ID" value="UUO69395.1"/>
    <property type="molecule type" value="Genomic_DNA"/>
</dbReference>
<dbReference type="InterPro" id="IPR052025">
    <property type="entry name" value="Xyloglucanase_GH74"/>
</dbReference>
<sequence>MWRRVAIGGGGFITGFDVDPHGRTRVVRTDVHGAYLWLPDQNRWTQLVTATSMPAADRKQNGVNEGVYEIAVAPSNADRIYMIVKGLMYRSDNRGLTFSLASNSSPFPIYANPNGKFRTAGPFLAIDPDDPEIVVLAAPKSGVWRSKNGGATWTQLLAASPTVEDPAIVWFEPRKRRRAALRVMSPGAGLLEDEGSGLIFVGGGDQSQPRTARQIAPANNGRLFLADSTTQSLWRFHDSQWSNLSNSPALGHRLFGAVAVNPATSQVYAFDIGGRAFRSDDYGDTWIQLSRRSKPGDDDPPWLRVANVSYFATGRVTFDPVVTNRLWVCAGTGIYYADITDSGREIVWKSQARGIEELVATDAVQPPGQAPLFGNWDFGIHRKADLNLYSTTFGPRERMIIAAQQMDWSPSSPSFVVTNSSDTRIGCCYQDGDAVMAGYSEDGGRTWQKFTQLPQPPGTQGNDPWKMSFGTIAVSSSDTSNIVWEPSFDRAPFFTKDRGKTWKRVSFPGEKLPNTGSHEKYYYTRKTLAADRARGGVFYLVHSGGGSNQSLIGLWRTEDGGESWAKVFDREVAPRSGFSAKLRAVPNRAGHLFFTSGLNGGSDTILRRSIDGGVNWTSLSDVNRVDDIAFGKEATGAQYSAIYISGQVRGEYGIWRSTDNCDSWHRLVQFPMGALDQVTSIEASKDTFGLVYIGYMGSGWIYGQPGICNPAEYHRDQVLQCSKVD</sequence>
<name>A0AAE9NHY2_9BRAD</name>
<dbReference type="SUPFAM" id="SSF110296">
    <property type="entry name" value="Oligoxyloglucan reducing end-specific cellobiohydrolase"/>
    <property type="match status" value="1"/>
</dbReference>
<gene>
    <name evidence="1" type="ORF">DCM83_00295</name>
</gene>
<dbReference type="InterPro" id="IPR015943">
    <property type="entry name" value="WD40/YVTN_repeat-like_dom_sf"/>
</dbReference>
<dbReference type="CDD" id="cd15482">
    <property type="entry name" value="Sialidase_non-viral"/>
    <property type="match status" value="1"/>
</dbReference>
<evidence type="ECO:0000313" key="2">
    <source>
        <dbReference type="Proteomes" id="UP001058872"/>
    </source>
</evidence>
<dbReference type="Proteomes" id="UP001058872">
    <property type="component" value="Chromosome"/>
</dbReference>
<dbReference type="PANTHER" id="PTHR43739">
    <property type="entry name" value="XYLOGLUCANASE (EUROFUNG)"/>
    <property type="match status" value="1"/>
</dbReference>
<dbReference type="PANTHER" id="PTHR43739:SF5">
    <property type="entry name" value="EXO-ALPHA-SIALIDASE"/>
    <property type="match status" value="1"/>
</dbReference>
<dbReference type="AlphaFoldDB" id="A0AAE9NHY2"/>
<dbReference type="GO" id="GO:0016798">
    <property type="term" value="F:hydrolase activity, acting on glycosyl bonds"/>
    <property type="evidence" value="ECO:0007669"/>
    <property type="project" value="UniProtKB-KW"/>
</dbReference>
<organism evidence="1 2">
    <name type="scientific">Bradyrhizobium betae</name>
    <dbReference type="NCBI Taxonomy" id="244734"/>
    <lineage>
        <taxon>Bacteria</taxon>
        <taxon>Pseudomonadati</taxon>
        <taxon>Pseudomonadota</taxon>
        <taxon>Alphaproteobacteria</taxon>
        <taxon>Hyphomicrobiales</taxon>
        <taxon>Nitrobacteraceae</taxon>
        <taxon>Bradyrhizobium</taxon>
    </lineage>
</organism>